<evidence type="ECO:0000313" key="7">
    <source>
        <dbReference type="Proteomes" id="UP000256334"/>
    </source>
</evidence>
<dbReference type="PANTHER" id="PTHR31756">
    <property type="entry name" value="PYRUVATE, PHOSPHATE DIKINASE REGULATORY PROTEIN 1, CHLOROPLASTIC"/>
    <property type="match status" value="1"/>
</dbReference>
<evidence type="ECO:0000313" key="6">
    <source>
        <dbReference type="EMBL" id="REC95180.1"/>
    </source>
</evidence>
<dbReference type="GO" id="GO:0043531">
    <property type="term" value="F:ADP binding"/>
    <property type="evidence" value="ECO:0007669"/>
    <property type="project" value="UniProtKB-UniRule"/>
</dbReference>
<evidence type="ECO:0000256" key="3">
    <source>
        <dbReference type="ARBA" id="ARBA00022741"/>
    </source>
</evidence>
<keyword evidence="3 5" id="KW-0547">Nucleotide-binding</keyword>
<dbReference type="GO" id="GO:0016776">
    <property type="term" value="F:phosphotransferase activity, phosphate group as acceptor"/>
    <property type="evidence" value="ECO:0007669"/>
    <property type="project" value="UniProtKB-UniRule"/>
</dbReference>
<dbReference type="EC" id="2.7.11.33" evidence="5"/>
<protein>
    <recommendedName>
        <fullName evidence="5">Putative phosphoenolpyruvate synthase regulatory protein</fullName>
        <shortName evidence="5">PEP synthase regulatory protein</shortName>
        <shortName evidence="5">PSRP</shortName>
        <ecNumber evidence="5">2.7.11.33</ecNumber>
        <ecNumber evidence="5">2.7.4.28</ecNumber>
    </recommendedName>
    <alternativeName>
        <fullName evidence="5">Pyruvate, water dikinase regulatory protein</fullName>
    </alternativeName>
</protein>
<feature type="binding site" evidence="5">
    <location>
        <begin position="180"/>
        <end position="187"/>
    </location>
    <ligand>
        <name>ADP</name>
        <dbReference type="ChEBI" id="CHEBI:456216"/>
    </ligand>
</feature>
<dbReference type="EC" id="2.7.4.28" evidence="5"/>
<comment type="similarity">
    <text evidence="5">Belongs to the pyruvate, phosphate/water dikinase regulatory protein family. PSRP subfamily.</text>
</comment>
<reference evidence="6 7" key="1">
    <citation type="submission" date="2018-07" db="EMBL/GenBank/DDBJ databases">
        <title>Genomic Encyclopedia of Type Strains, Phase IV (KMG-IV): sequencing the most valuable type-strain genomes for metagenomic binning, comparative biology and taxonomic classification.</title>
        <authorList>
            <person name="Goeker M."/>
        </authorList>
    </citation>
    <scope>NUCLEOTIDE SEQUENCE [LARGE SCALE GENOMIC DNA]</scope>
    <source>
        <strain evidence="6 7">DSM 14324</strain>
    </source>
</reference>
<dbReference type="PANTHER" id="PTHR31756:SF3">
    <property type="entry name" value="PYRUVATE, PHOSPHATE DIKINASE REGULATORY PROTEIN 1, CHLOROPLASTIC"/>
    <property type="match status" value="1"/>
</dbReference>
<dbReference type="Pfam" id="PF03618">
    <property type="entry name" value="Kinase-PPPase"/>
    <property type="match status" value="1"/>
</dbReference>
<dbReference type="NCBIfam" id="NF003742">
    <property type="entry name" value="PRK05339.1"/>
    <property type="match status" value="1"/>
</dbReference>
<evidence type="ECO:0000256" key="2">
    <source>
        <dbReference type="ARBA" id="ARBA00022679"/>
    </source>
</evidence>
<dbReference type="GO" id="GO:0005524">
    <property type="term" value="F:ATP binding"/>
    <property type="evidence" value="ECO:0007669"/>
    <property type="project" value="InterPro"/>
</dbReference>
<comment type="function">
    <text evidence="5">Bifunctional serine/threonine kinase and phosphorylase involved in the regulation of the phosphoenolpyruvate synthase (PEPS) by catalyzing its phosphorylation/dephosphorylation.</text>
</comment>
<gene>
    <name evidence="6" type="ORF">C8D72_2015</name>
</gene>
<evidence type="ECO:0000256" key="1">
    <source>
        <dbReference type="ARBA" id="ARBA00022527"/>
    </source>
</evidence>
<dbReference type="EMBL" id="QRDJ01000007">
    <property type="protein sequence ID" value="REC95180.1"/>
    <property type="molecule type" value="Genomic_DNA"/>
</dbReference>
<dbReference type="InterPro" id="IPR026530">
    <property type="entry name" value="PSRP"/>
</dbReference>
<dbReference type="HAMAP" id="MF_01062">
    <property type="entry name" value="PSRP"/>
    <property type="match status" value="1"/>
</dbReference>
<name>A0A3D9DWM0_9GAMM</name>
<keyword evidence="1 5" id="KW-0723">Serine/threonine-protein kinase</keyword>
<accession>A0A3D9DWM0</accession>
<keyword evidence="7" id="KW-1185">Reference proteome</keyword>
<dbReference type="InterPro" id="IPR005177">
    <property type="entry name" value="Kinase-pyrophosphorylase"/>
</dbReference>
<dbReference type="GO" id="GO:0004674">
    <property type="term" value="F:protein serine/threonine kinase activity"/>
    <property type="evidence" value="ECO:0007669"/>
    <property type="project" value="UniProtKB-UniRule"/>
</dbReference>
<sequence length="300" mass="34552">MGLHYFDRYRGLMPDKPCLFMPGRETLMPKTVFYISDGTAITMEVLGHAVLSQFDTEFTQRTWPFVDTRERANEIRERIDRIFTDTGERPIVFYSIVSDEIRQIILSSHGFCHDVIESVIAPLSEELQMAPHPTLHRTHGLNQRNVARYDERIAAIDYALAHDDGLSLRHLEQAQVILIGVSRCGKTPTSLYLAMQFGLRVANYPFIADDMDRLALPPALREQRGKLFGLTINADRLAAIRNERRNASTYASLRQCRLELSEVEALYRRLRIPYLDTTNYSVEEIATRLMDTLGIDRRIF</sequence>
<proteinExistence type="inferred from homology"/>
<keyword evidence="2 5" id="KW-0808">Transferase</keyword>
<keyword evidence="4 5" id="KW-0418">Kinase</keyword>
<comment type="caution">
    <text evidence="6">The sequence shown here is derived from an EMBL/GenBank/DDBJ whole genome shotgun (WGS) entry which is preliminary data.</text>
</comment>
<organism evidence="6 7">
    <name type="scientific">Kushneria indalinina DSM 14324</name>
    <dbReference type="NCBI Taxonomy" id="1122140"/>
    <lineage>
        <taxon>Bacteria</taxon>
        <taxon>Pseudomonadati</taxon>
        <taxon>Pseudomonadota</taxon>
        <taxon>Gammaproteobacteria</taxon>
        <taxon>Oceanospirillales</taxon>
        <taxon>Halomonadaceae</taxon>
        <taxon>Kushneria</taxon>
    </lineage>
</organism>
<evidence type="ECO:0000256" key="4">
    <source>
        <dbReference type="ARBA" id="ARBA00022777"/>
    </source>
</evidence>
<evidence type="ECO:0000256" key="5">
    <source>
        <dbReference type="HAMAP-Rule" id="MF_01062"/>
    </source>
</evidence>
<dbReference type="Proteomes" id="UP000256334">
    <property type="component" value="Unassembled WGS sequence"/>
</dbReference>
<comment type="catalytic activity">
    <reaction evidence="5">
        <text>[pyruvate, water dikinase]-phosphate + phosphate + H(+) = [pyruvate, water dikinase] + diphosphate</text>
        <dbReference type="Rhea" id="RHEA:48580"/>
        <dbReference type="Rhea" id="RHEA-COMP:11425"/>
        <dbReference type="Rhea" id="RHEA-COMP:11426"/>
        <dbReference type="ChEBI" id="CHEBI:15378"/>
        <dbReference type="ChEBI" id="CHEBI:33019"/>
        <dbReference type="ChEBI" id="CHEBI:43176"/>
        <dbReference type="ChEBI" id="CHEBI:43474"/>
        <dbReference type="ChEBI" id="CHEBI:68546"/>
        <dbReference type="EC" id="2.7.4.28"/>
    </reaction>
</comment>
<comment type="catalytic activity">
    <reaction evidence="5">
        <text>[pyruvate, water dikinase] + ADP = [pyruvate, water dikinase]-phosphate + AMP + H(+)</text>
        <dbReference type="Rhea" id="RHEA:46020"/>
        <dbReference type="Rhea" id="RHEA-COMP:11425"/>
        <dbReference type="Rhea" id="RHEA-COMP:11426"/>
        <dbReference type="ChEBI" id="CHEBI:15378"/>
        <dbReference type="ChEBI" id="CHEBI:43176"/>
        <dbReference type="ChEBI" id="CHEBI:68546"/>
        <dbReference type="ChEBI" id="CHEBI:456215"/>
        <dbReference type="ChEBI" id="CHEBI:456216"/>
        <dbReference type="EC" id="2.7.11.33"/>
    </reaction>
</comment>
<dbReference type="AlphaFoldDB" id="A0A3D9DWM0"/>